<dbReference type="GeneID" id="25739658"/>
<feature type="region of interest" description="Disordered" evidence="1">
    <location>
        <begin position="188"/>
        <end position="221"/>
    </location>
</feature>
<feature type="region of interest" description="Disordered" evidence="1">
    <location>
        <begin position="342"/>
        <end position="366"/>
    </location>
</feature>
<accession>A0A0D2L1I2</accession>
<dbReference type="EMBL" id="KK101355">
    <property type="protein sequence ID" value="KIZ01184.1"/>
    <property type="molecule type" value="Genomic_DNA"/>
</dbReference>
<protein>
    <submittedName>
        <fullName evidence="2">Uncharacterized protein</fullName>
    </submittedName>
</protein>
<dbReference type="Proteomes" id="UP000054498">
    <property type="component" value="Unassembled WGS sequence"/>
</dbReference>
<sequence length="366" mass="36402">MGGGGALGGEGPSVAQPPRLTGVLRALITDHGAAFDADQAFLRRQQALRAREQQQHRPQHPQKQQQLAGAGQSLQLRLLGPKAPKAARDDYEAFVAAVRALVGGDPPSAELAELAAAAWGVVGAGSGLARGGLEAPEGLKLHRPGLLQDRQLAPYAAALRAALQHVEPGAVARAVEAAGKLRARRAQLGLPDDDGDGPAAGGGVVGADEKRLGRKSQQAQPQLMAREWGADLRFVPPDEGPGGGGAHAYISRICGAAAADGPAAVTAAGARPAAPGAALATPGELLELYAAGMGGSRPAVEAAAAAGEVDGDAAFAAALAAEEAGGGGGGYGGYGSYGAAGGADEEVDIGSDDDERRKGRKVGGRG</sequence>
<evidence type="ECO:0000256" key="1">
    <source>
        <dbReference type="SAM" id="MobiDB-lite"/>
    </source>
</evidence>
<feature type="compositionally biased region" description="Low complexity" evidence="1">
    <location>
        <begin position="61"/>
        <end position="70"/>
    </location>
</feature>
<evidence type="ECO:0000313" key="2">
    <source>
        <dbReference type="EMBL" id="KIZ01184.1"/>
    </source>
</evidence>
<name>A0A0D2L1I2_9CHLO</name>
<reference evidence="2 3" key="1">
    <citation type="journal article" date="2013" name="BMC Genomics">
        <title>Reconstruction of the lipid metabolism for the microalga Monoraphidium neglectum from its genome sequence reveals characteristics suitable for biofuel production.</title>
        <authorList>
            <person name="Bogen C."/>
            <person name="Al-Dilaimi A."/>
            <person name="Albersmeier A."/>
            <person name="Wichmann J."/>
            <person name="Grundmann M."/>
            <person name="Rupp O."/>
            <person name="Lauersen K.J."/>
            <person name="Blifernez-Klassen O."/>
            <person name="Kalinowski J."/>
            <person name="Goesmann A."/>
            <person name="Mussgnug J.H."/>
            <person name="Kruse O."/>
        </authorList>
    </citation>
    <scope>NUCLEOTIDE SEQUENCE [LARGE SCALE GENOMIC DNA]</scope>
    <source>
        <strain evidence="2 3">SAG 48.87</strain>
    </source>
</reference>
<dbReference type="RefSeq" id="XP_013900203.1">
    <property type="nucleotide sequence ID" value="XM_014044749.1"/>
</dbReference>
<evidence type="ECO:0000313" key="3">
    <source>
        <dbReference type="Proteomes" id="UP000054498"/>
    </source>
</evidence>
<keyword evidence="3" id="KW-1185">Reference proteome</keyword>
<feature type="compositionally biased region" description="Acidic residues" evidence="1">
    <location>
        <begin position="343"/>
        <end position="353"/>
    </location>
</feature>
<dbReference type="AlphaFoldDB" id="A0A0D2L1I2"/>
<gene>
    <name evidence="2" type="ORF">MNEG_6782</name>
</gene>
<organism evidence="2 3">
    <name type="scientific">Monoraphidium neglectum</name>
    <dbReference type="NCBI Taxonomy" id="145388"/>
    <lineage>
        <taxon>Eukaryota</taxon>
        <taxon>Viridiplantae</taxon>
        <taxon>Chlorophyta</taxon>
        <taxon>core chlorophytes</taxon>
        <taxon>Chlorophyceae</taxon>
        <taxon>CS clade</taxon>
        <taxon>Sphaeropleales</taxon>
        <taxon>Selenastraceae</taxon>
        <taxon>Monoraphidium</taxon>
    </lineage>
</organism>
<feature type="region of interest" description="Disordered" evidence="1">
    <location>
        <begin position="48"/>
        <end position="70"/>
    </location>
</feature>
<dbReference type="KEGG" id="mng:MNEG_6782"/>
<proteinExistence type="predicted"/>